<dbReference type="InterPro" id="IPR003439">
    <property type="entry name" value="ABC_transporter-like_ATP-bd"/>
</dbReference>
<dbReference type="KEGG" id="iag:Igag_1614"/>
<evidence type="ECO:0000256" key="3">
    <source>
        <dbReference type="ARBA" id="ARBA00022741"/>
    </source>
</evidence>
<protein>
    <submittedName>
        <fullName evidence="6">ABC transporter related</fullName>
    </submittedName>
</protein>
<feature type="domain" description="ABC transporter" evidence="5">
    <location>
        <begin position="253"/>
        <end position="485"/>
    </location>
</feature>
<gene>
    <name evidence="6" type="ordered locus">Igag_1614</name>
</gene>
<dbReference type="SUPFAM" id="SSF52540">
    <property type="entry name" value="P-loop containing nucleoside triphosphate hydrolases"/>
    <property type="match status" value="2"/>
</dbReference>
<dbReference type="EMBL" id="CP002098">
    <property type="protein sequence ID" value="ADM28414.1"/>
    <property type="molecule type" value="Genomic_DNA"/>
</dbReference>
<dbReference type="STRING" id="583356.Igag_1614"/>
<evidence type="ECO:0000256" key="2">
    <source>
        <dbReference type="ARBA" id="ARBA00022737"/>
    </source>
</evidence>
<evidence type="ECO:0000313" key="7">
    <source>
        <dbReference type="Proteomes" id="UP000001304"/>
    </source>
</evidence>
<dbReference type="Pfam" id="PF00005">
    <property type="entry name" value="ABC_tran"/>
    <property type="match status" value="2"/>
</dbReference>
<dbReference type="SMART" id="SM00382">
    <property type="entry name" value="AAA"/>
    <property type="match status" value="2"/>
</dbReference>
<feature type="domain" description="ABC transporter" evidence="5">
    <location>
        <begin position="5"/>
        <end position="234"/>
    </location>
</feature>
<keyword evidence="7" id="KW-1185">Reference proteome</keyword>
<dbReference type="AlphaFoldDB" id="E0SRG0"/>
<dbReference type="CDD" id="cd03215">
    <property type="entry name" value="ABC_Carb_Monos_II"/>
    <property type="match status" value="1"/>
</dbReference>
<dbReference type="CDD" id="cd03216">
    <property type="entry name" value="ABC_Carb_Monos_I"/>
    <property type="match status" value="1"/>
</dbReference>
<dbReference type="InterPro" id="IPR050107">
    <property type="entry name" value="ABC_carbohydrate_import_ATPase"/>
</dbReference>
<organism evidence="6 7">
    <name type="scientific">Ignisphaera aggregans (strain DSM 17230 / JCM 13409 / AQ1.S1)</name>
    <dbReference type="NCBI Taxonomy" id="583356"/>
    <lineage>
        <taxon>Archaea</taxon>
        <taxon>Thermoproteota</taxon>
        <taxon>Thermoprotei</taxon>
        <taxon>Desulfurococcales</taxon>
        <taxon>Desulfurococcaceae</taxon>
        <taxon>Ignisphaera</taxon>
    </lineage>
</organism>
<dbReference type="GO" id="GO:0016887">
    <property type="term" value="F:ATP hydrolysis activity"/>
    <property type="evidence" value="ECO:0007669"/>
    <property type="project" value="InterPro"/>
</dbReference>
<dbReference type="InterPro" id="IPR003593">
    <property type="entry name" value="AAA+_ATPase"/>
</dbReference>
<dbReference type="GO" id="GO:0005524">
    <property type="term" value="F:ATP binding"/>
    <property type="evidence" value="ECO:0007669"/>
    <property type="project" value="UniProtKB-KW"/>
</dbReference>
<dbReference type="PANTHER" id="PTHR43790">
    <property type="entry name" value="CARBOHYDRATE TRANSPORT ATP-BINDING PROTEIN MG119-RELATED"/>
    <property type="match status" value="1"/>
</dbReference>
<dbReference type="PROSITE" id="PS50893">
    <property type="entry name" value="ABC_TRANSPORTER_2"/>
    <property type="match status" value="2"/>
</dbReference>
<evidence type="ECO:0000256" key="1">
    <source>
        <dbReference type="ARBA" id="ARBA00022448"/>
    </source>
</evidence>
<dbReference type="Gene3D" id="3.40.50.300">
    <property type="entry name" value="P-loop containing nucleotide triphosphate hydrolases"/>
    <property type="match status" value="2"/>
</dbReference>
<accession>E0SRG0</accession>
<dbReference type="HOGENOM" id="CLU_000604_92_0_2"/>
<dbReference type="BioCyc" id="IAGG583356:GHAH-1604-MONOMER"/>
<evidence type="ECO:0000256" key="4">
    <source>
        <dbReference type="ARBA" id="ARBA00022840"/>
    </source>
</evidence>
<dbReference type="PANTHER" id="PTHR43790:SF9">
    <property type="entry name" value="GALACTOFURANOSE TRANSPORTER ATP-BINDING PROTEIN YTFR"/>
    <property type="match status" value="1"/>
</dbReference>
<keyword evidence="4" id="KW-0067">ATP-binding</keyword>
<name>E0SRG0_IGNAA</name>
<reference evidence="6 7" key="1">
    <citation type="journal article" date="2010" name="Stand. Genomic Sci.">
        <title>Complete genome sequence of Ignisphaera aggregans type strain (AQ1.S1).</title>
        <authorList>
            <person name="Goker M."/>
            <person name="Held B."/>
            <person name="Lapidus A."/>
            <person name="Nolan M."/>
            <person name="Spring S."/>
            <person name="Yasawong M."/>
            <person name="Lucas S."/>
            <person name="Glavina Del Rio T."/>
            <person name="Tice H."/>
            <person name="Cheng J.F."/>
            <person name="Goodwin L."/>
            <person name="Tapia R."/>
            <person name="Pitluck S."/>
            <person name="Liolios K."/>
            <person name="Ivanova N."/>
            <person name="Mavromatis K."/>
            <person name="Mikhailova N."/>
            <person name="Pati A."/>
            <person name="Chen A."/>
            <person name="Palaniappan K."/>
            <person name="Brambilla E."/>
            <person name="Land M."/>
            <person name="Hauser L."/>
            <person name="Chang Y.J."/>
            <person name="Jeffries C.D."/>
            <person name="Brettin T."/>
            <person name="Detter J.C."/>
            <person name="Han C."/>
            <person name="Rohde M."/>
            <person name="Sikorski J."/>
            <person name="Woyke T."/>
            <person name="Bristow J."/>
            <person name="Eisen J.A."/>
            <person name="Markowitz V."/>
            <person name="Hugenholtz P."/>
            <person name="Kyrpides N.C."/>
            <person name="Klenk H.P."/>
        </authorList>
    </citation>
    <scope>NUCLEOTIDE SEQUENCE [LARGE SCALE GENOMIC DNA]</scope>
    <source>
        <strain evidence="7">DSM 17230 / JCM 13409 / AQ1.S1</strain>
    </source>
</reference>
<keyword evidence="2" id="KW-0677">Repeat</keyword>
<proteinExistence type="predicted"/>
<dbReference type="Proteomes" id="UP000001304">
    <property type="component" value="Chromosome"/>
</dbReference>
<evidence type="ECO:0000259" key="5">
    <source>
        <dbReference type="PROSITE" id="PS50893"/>
    </source>
</evidence>
<dbReference type="InterPro" id="IPR027417">
    <property type="entry name" value="P-loop_NTPase"/>
</dbReference>
<keyword evidence="3" id="KW-0547">Nucleotide-binding</keyword>
<keyword evidence="1" id="KW-0813">Transport</keyword>
<sequence>MGVIVNALNIVKRFGSIIALDNVSIQIFESEILGLLGENGSGKSTFAKILYGVYTPDKGVIEINGRRVFLSSPSDAKKLGIVMISQRPQLIDELTAVENIAMFLNISIDAVYRKALAISKDLGIGIDLRKPVYMLSYTEKQFVELIKSIMARPKLLIVDETTTYLPKDVREKFYRALKTINLSGAGVVFITHKIPEAIEVCDRIAVLRNGKLVGIFNKGDVDVDMLRKAMFGERSLYIEKREVRQVVGDKPMLILDNITIFNEYKLKAVDNLSLNVYRGEIVSIVGIAGNGQKELCEGIAGFIPLARGRIIFNGIDISRKSVYERISMGIRYIPEDPFRDSVATDLTLYENIRMFLSGKISYDDVIRYVKELGIYPLDPKIKAYKLSGGNIQKTSLIRLYQNGIKLIIAHNPTRMLDEASSAMVLKKFRELSSHGISILLVTEDIEEALSISDRIAVISRGRIRAIHSSSDIDLDTIEREMTEYA</sequence>
<evidence type="ECO:0000313" key="6">
    <source>
        <dbReference type="EMBL" id="ADM28414.1"/>
    </source>
</evidence>